<protein>
    <submittedName>
        <fullName evidence="1">Uncharacterized protein</fullName>
    </submittedName>
</protein>
<comment type="caution">
    <text evidence="1">The sequence shown here is derived from an EMBL/GenBank/DDBJ whole genome shotgun (WGS) entry which is preliminary data.</text>
</comment>
<keyword evidence="2" id="KW-1185">Reference proteome</keyword>
<reference evidence="1 2" key="1">
    <citation type="journal article" date="2013" name="Genome Announc.">
        <title>Draft Genome Sequence of the Psychrophilic and Alkaliphilic Rhodonellum psychrophilum Strain GCM71T.</title>
        <authorList>
            <person name="Hauptmann A.L."/>
            <person name="Glaring M.A."/>
            <person name="Hallin P.F."/>
            <person name="Prieme A."/>
            <person name="Stougaard P."/>
        </authorList>
    </citation>
    <scope>NUCLEOTIDE SEQUENCE [LARGE SCALE GENOMIC DNA]</scope>
    <source>
        <strain evidence="1 2">GCM71</strain>
    </source>
</reference>
<dbReference type="Proteomes" id="UP000016843">
    <property type="component" value="Unassembled WGS sequence"/>
</dbReference>
<sequence>MRIMSKHIEDLEPWARIFVLKFICRKISFTFSLRPIVEFVNE</sequence>
<organism evidence="1 2">
    <name type="scientific">Rhodonellum psychrophilum GCM71 = DSM 17998</name>
    <dbReference type="NCBI Taxonomy" id="1123057"/>
    <lineage>
        <taxon>Bacteria</taxon>
        <taxon>Pseudomonadati</taxon>
        <taxon>Bacteroidota</taxon>
        <taxon>Cytophagia</taxon>
        <taxon>Cytophagales</taxon>
        <taxon>Cytophagaceae</taxon>
        <taxon>Rhodonellum</taxon>
    </lineage>
</organism>
<dbReference type="AlphaFoldDB" id="U5C542"/>
<evidence type="ECO:0000313" key="1">
    <source>
        <dbReference type="EMBL" id="ERM84909.1"/>
    </source>
</evidence>
<evidence type="ECO:0000313" key="2">
    <source>
        <dbReference type="Proteomes" id="UP000016843"/>
    </source>
</evidence>
<dbReference type="EMBL" id="AWXR01000001">
    <property type="protein sequence ID" value="ERM84909.1"/>
    <property type="molecule type" value="Genomic_DNA"/>
</dbReference>
<accession>U5C542</accession>
<proteinExistence type="predicted"/>
<name>U5C542_9BACT</name>
<gene>
    <name evidence="1" type="ORF">P872_22880</name>
</gene>